<comment type="caution">
    <text evidence="1">The sequence shown here is derived from an EMBL/GenBank/DDBJ whole genome shotgun (WGS) entry which is preliminary data.</text>
</comment>
<dbReference type="PROSITE" id="PS51257">
    <property type="entry name" value="PROKAR_LIPOPROTEIN"/>
    <property type="match status" value="1"/>
</dbReference>
<sequence>MLRKFLALAGITALVTGCQTVKPAATPMEAYLNRHAAAEAIARNCPAYGGYGAVTAMRSDAESNLAKARALGATETDIQMARERMNGTLMNAVMLVGPLEACNSFVNQLAWAGTSTAVIGTKKAQ</sequence>
<evidence type="ECO:0000313" key="2">
    <source>
        <dbReference type="Proteomes" id="UP000307378"/>
    </source>
</evidence>
<evidence type="ECO:0000313" key="1">
    <source>
        <dbReference type="EMBL" id="THV35907.1"/>
    </source>
</evidence>
<dbReference type="EMBL" id="STGU01000005">
    <property type="protein sequence ID" value="THV35907.1"/>
    <property type="molecule type" value="Genomic_DNA"/>
</dbReference>
<reference evidence="1 2" key="1">
    <citation type="submission" date="2019-04" db="EMBL/GenBank/DDBJ databases">
        <title>genome sequence of strain W3.</title>
        <authorList>
            <person name="Gao J."/>
            <person name="Sun J."/>
        </authorList>
    </citation>
    <scope>NUCLEOTIDE SEQUENCE [LARGE SCALE GENOMIC DNA]</scope>
    <source>
        <strain evidence="1 2">W3</strain>
    </source>
</reference>
<gene>
    <name evidence="1" type="ORF">FAA86_11265</name>
</gene>
<dbReference type="AlphaFoldDB" id="A0A4S8PWB0"/>
<proteinExistence type="predicted"/>
<accession>A0A4S8PWB0</accession>
<dbReference type="RefSeq" id="WP_136540614.1">
    <property type="nucleotide sequence ID" value="NZ_STGU01000005.1"/>
</dbReference>
<protein>
    <recommendedName>
        <fullName evidence="3">Lipoprotein</fullName>
    </recommendedName>
</protein>
<organism evidence="1 2">
    <name type="scientific">Rhizobium rosettiformans W3</name>
    <dbReference type="NCBI Taxonomy" id="538378"/>
    <lineage>
        <taxon>Bacteria</taxon>
        <taxon>Pseudomonadati</taxon>
        <taxon>Pseudomonadota</taxon>
        <taxon>Alphaproteobacteria</taxon>
        <taxon>Hyphomicrobiales</taxon>
        <taxon>Rhizobiaceae</taxon>
        <taxon>Rhizobium/Agrobacterium group</taxon>
        <taxon>Rhizobium</taxon>
    </lineage>
</organism>
<name>A0A4S8PWB0_9HYPH</name>
<dbReference type="Proteomes" id="UP000307378">
    <property type="component" value="Unassembled WGS sequence"/>
</dbReference>
<evidence type="ECO:0008006" key="3">
    <source>
        <dbReference type="Google" id="ProtNLM"/>
    </source>
</evidence>